<evidence type="ECO:0000313" key="2">
    <source>
        <dbReference type="Proteomes" id="UP000800038"/>
    </source>
</evidence>
<gene>
    <name evidence="1" type="ORF">EJ02DRAFT_428523</name>
</gene>
<dbReference type="Proteomes" id="UP000800038">
    <property type="component" value="Unassembled WGS sequence"/>
</dbReference>
<keyword evidence="2" id="KW-1185">Reference proteome</keyword>
<dbReference type="AlphaFoldDB" id="A0A6A5S6W7"/>
<dbReference type="EMBL" id="ML976282">
    <property type="protein sequence ID" value="KAF1935340.1"/>
    <property type="molecule type" value="Genomic_DNA"/>
</dbReference>
<protein>
    <submittedName>
        <fullName evidence="1">Uncharacterized protein</fullName>
    </submittedName>
</protein>
<reference evidence="1" key="1">
    <citation type="journal article" date="2020" name="Stud. Mycol.">
        <title>101 Dothideomycetes genomes: a test case for predicting lifestyles and emergence of pathogens.</title>
        <authorList>
            <person name="Haridas S."/>
            <person name="Albert R."/>
            <person name="Binder M."/>
            <person name="Bloem J."/>
            <person name="Labutti K."/>
            <person name="Salamov A."/>
            <person name="Andreopoulos B."/>
            <person name="Baker S."/>
            <person name="Barry K."/>
            <person name="Bills G."/>
            <person name="Bluhm B."/>
            <person name="Cannon C."/>
            <person name="Castanera R."/>
            <person name="Culley D."/>
            <person name="Daum C."/>
            <person name="Ezra D."/>
            <person name="Gonzalez J."/>
            <person name="Henrissat B."/>
            <person name="Kuo A."/>
            <person name="Liang C."/>
            <person name="Lipzen A."/>
            <person name="Lutzoni F."/>
            <person name="Magnuson J."/>
            <person name="Mondo S."/>
            <person name="Nolan M."/>
            <person name="Ohm R."/>
            <person name="Pangilinan J."/>
            <person name="Park H.-J."/>
            <person name="Ramirez L."/>
            <person name="Alfaro M."/>
            <person name="Sun H."/>
            <person name="Tritt A."/>
            <person name="Yoshinaga Y."/>
            <person name="Zwiers L.-H."/>
            <person name="Turgeon B."/>
            <person name="Goodwin S."/>
            <person name="Spatafora J."/>
            <person name="Crous P."/>
            <person name="Grigoriev I."/>
        </authorList>
    </citation>
    <scope>NUCLEOTIDE SEQUENCE</scope>
    <source>
        <strain evidence="1">CBS 161.51</strain>
    </source>
</reference>
<organism evidence="1 2">
    <name type="scientific">Clathrospora elynae</name>
    <dbReference type="NCBI Taxonomy" id="706981"/>
    <lineage>
        <taxon>Eukaryota</taxon>
        <taxon>Fungi</taxon>
        <taxon>Dikarya</taxon>
        <taxon>Ascomycota</taxon>
        <taxon>Pezizomycotina</taxon>
        <taxon>Dothideomycetes</taxon>
        <taxon>Pleosporomycetidae</taxon>
        <taxon>Pleosporales</taxon>
        <taxon>Diademaceae</taxon>
        <taxon>Clathrospora</taxon>
    </lineage>
</organism>
<accession>A0A6A5S6W7</accession>
<proteinExistence type="predicted"/>
<name>A0A6A5S6W7_9PLEO</name>
<evidence type="ECO:0000313" key="1">
    <source>
        <dbReference type="EMBL" id="KAF1935340.1"/>
    </source>
</evidence>
<sequence length="54" mass="6201">MEYNREEEVVEISSLRDQNTSAAELSAFDWWQQQSAVVADSEDNFKAFIYAPPS</sequence>